<dbReference type="Gene3D" id="3.30.70.120">
    <property type="match status" value="1"/>
</dbReference>
<comment type="similarity">
    <text evidence="1 4">Belongs to the GTP cyclohydrolase I type 2/NIF3 family.</text>
</comment>
<dbReference type="RefSeq" id="WP_036943070.1">
    <property type="nucleotide sequence ID" value="NZ_JQKC01000020.1"/>
</dbReference>
<dbReference type="Proteomes" id="UP000036923">
    <property type="component" value="Unassembled WGS sequence"/>
</dbReference>
<keyword evidence="3 4" id="KW-0479">Metal-binding</keyword>
<feature type="binding site" evidence="5">
    <location>
        <position position="67"/>
    </location>
    <ligand>
        <name>a divalent metal cation</name>
        <dbReference type="ChEBI" id="CHEBI:60240"/>
        <label>1</label>
    </ligand>
</feature>
<dbReference type="EMBL" id="LGTC01000001">
    <property type="protein sequence ID" value="KNY25468.1"/>
    <property type="molecule type" value="Genomic_DNA"/>
</dbReference>
<dbReference type="eggNOG" id="COG0327">
    <property type="taxonomic scope" value="Bacteria"/>
</dbReference>
<dbReference type="OrthoDB" id="9792792at2"/>
<dbReference type="InterPro" id="IPR002678">
    <property type="entry name" value="DUF34/NIF3"/>
</dbReference>
<dbReference type="SUPFAM" id="SSF102705">
    <property type="entry name" value="NIF3 (NGG1p interacting factor 3)-like"/>
    <property type="match status" value="1"/>
</dbReference>
<dbReference type="InterPro" id="IPR036069">
    <property type="entry name" value="DUF34/NIF3_sf"/>
</dbReference>
<dbReference type="InterPro" id="IPR017221">
    <property type="entry name" value="DUF34/NIF3_bac"/>
</dbReference>
<feature type="binding site" evidence="5">
    <location>
        <position position="330"/>
    </location>
    <ligand>
        <name>a divalent metal cation</name>
        <dbReference type="ChEBI" id="CHEBI:60240"/>
        <label>1</label>
    </ligand>
</feature>
<dbReference type="Gene3D" id="3.40.1390.30">
    <property type="entry name" value="NIF3 (NGG1p interacting factor 3)-like"/>
    <property type="match status" value="1"/>
</dbReference>
<proteinExistence type="inferred from homology"/>
<dbReference type="AlphaFoldDB" id="A0A0L6JIE3"/>
<organism evidence="6 7">
    <name type="scientific">Pseudobacteroides cellulosolvens ATCC 35603 = DSM 2933</name>
    <dbReference type="NCBI Taxonomy" id="398512"/>
    <lineage>
        <taxon>Bacteria</taxon>
        <taxon>Bacillati</taxon>
        <taxon>Bacillota</taxon>
        <taxon>Clostridia</taxon>
        <taxon>Eubacteriales</taxon>
        <taxon>Oscillospiraceae</taxon>
        <taxon>Pseudobacteroides</taxon>
    </lineage>
</organism>
<feature type="binding site" evidence="5">
    <location>
        <position position="66"/>
    </location>
    <ligand>
        <name>a divalent metal cation</name>
        <dbReference type="ChEBI" id="CHEBI:60240"/>
        <label>1</label>
    </ligand>
</feature>
<dbReference type="FunFam" id="3.30.70.120:FF:000006">
    <property type="entry name" value="GTP cyclohydrolase 1 type 2 homolog"/>
    <property type="match status" value="1"/>
</dbReference>
<dbReference type="Pfam" id="PF01784">
    <property type="entry name" value="DUF34_NIF3"/>
    <property type="match status" value="1"/>
</dbReference>
<dbReference type="NCBIfam" id="TIGR00486">
    <property type="entry name" value="YbgI_SA1388"/>
    <property type="match status" value="1"/>
</dbReference>
<evidence type="ECO:0000256" key="1">
    <source>
        <dbReference type="ARBA" id="ARBA00006964"/>
    </source>
</evidence>
<dbReference type="GO" id="GO:0046872">
    <property type="term" value="F:metal ion binding"/>
    <property type="evidence" value="ECO:0007669"/>
    <property type="project" value="UniProtKB-UniRule"/>
</dbReference>
<reference evidence="7" key="1">
    <citation type="submission" date="2015-07" db="EMBL/GenBank/DDBJ databases">
        <title>Near-Complete Genome Sequence of the Cellulolytic Bacterium Bacteroides (Pseudobacteroides) cellulosolvens ATCC 35603.</title>
        <authorList>
            <person name="Dassa B."/>
            <person name="Utturkar S.M."/>
            <person name="Klingeman D.M."/>
            <person name="Hurt R.A."/>
            <person name="Keller M."/>
            <person name="Xu J."/>
            <person name="Reddy Y.H.K."/>
            <person name="Borovok I."/>
            <person name="Grinberg I.R."/>
            <person name="Lamed R."/>
            <person name="Zhivin O."/>
            <person name="Bayer E.A."/>
            <person name="Brown S.D."/>
        </authorList>
    </citation>
    <scope>NUCLEOTIDE SEQUENCE [LARGE SCALE GENOMIC DNA]</scope>
    <source>
        <strain evidence="7">DSM 2933</strain>
    </source>
</reference>
<gene>
    <name evidence="6" type="ORF">Bccel_0728</name>
</gene>
<accession>A0A0L6JIE3</accession>
<dbReference type="FunFam" id="3.40.1390.30:FF:000001">
    <property type="entry name" value="GTP cyclohydrolase 1 type 2"/>
    <property type="match status" value="1"/>
</dbReference>
<evidence type="ECO:0000313" key="7">
    <source>
        <dbReference type="Proteomes" id="UP000036923"/>
    </source>
</evidence>
<dbReference type="GO" id="GO:0005737">
    <property type="term" value="C:cytoplasm"/>
    <property type="evidence" value="ECO:0007669"/>
    <property type="project" value="TreeGrafter"/>
</dbReference>
<protein>
    <recommendedName>
        <fullName evidence="2 4">GTP cyclohydrolase 1 type 2 homolog</fullName>
    </recommendedName>
</protein>
<dbReference type="STRING" id="398512.Bccel_0728"/>
<dbReference type="PANTHER" id="PTHR13799">
    <property type="entry name" value="NGG1 INTERACTING FACTOR 3"/>
    <property type="match status" value="1"/>
</dbReference>
<evidence type="ECO:0000256" key="5">
    <source>
        <dbReference type="PIRSR" id="PIRSR602678-1"/>
    </source>
</evidence>
<keyword evidence="7" id="KW-1185">Reference proteome</keyword>
<sequence>MSIICRHVVNFMEELAPPHLCEEWDNIGLLIGSKNKKVQKILICLDITRNVVKEAIEQKADMIISHHPFLFKGIKRIIPEDPKGELIYSLIREDICVYCAHTNLDFAENGLNYTLAKTLGLKNIKNLKTYTKEKLYKIVVFVPCEYGEKVTGAMTAAGAGWLGNYSDCSFTLEGTGAFRPLEGSNPFIGDTGKLEKVSEFRVETIVREELLNRVVESMLEAHPYEEPAYDIYSLVQGGKEYGFGKEGELDKALSLDELVSRIKNSLNIKSLRVIGDRSEDIKRVGVFCGSFDGDVIPSLGKLDILVTGDIKYHTALDIAEMGLCVIDAGHFGTEKIIVNELSRLLSGKFSDLTIVPSKVEKDPIKVT</sequence>
<dbReference type="PIRSF" id="PIRSF037489">
    <property type="entry name" value="UCP037489_NIF3_YqfO"/>
    <property type="match status" value="1"/>
</dbReference>
<dbReference type="PATRIC" id="fig|398512.5.peg.753"/>
<dbReference type="PANTHER" id="PTHR13799:SF14">
    <property type="entry name" value="GTP CYCLOHYDROLASE 1 TYPE 2 HOMOLOG"/>
    <property type="match status" value="1"/>
</dbReference>
<feature type="binding site" evidence="5">
    <location>
        <position position="334"/>
    </location>
    <ligand>
        <name>a divalent metal cation</name>
        <dbReference type="ChEBI" id="CHEBI:60240"/>
        <label>1</label>
    </ligand>
</feature>
<comment type="caution">
    <text evidence="6">The sequence shown here is derived from an EMBL/GenBank/DDBJ whole genome shotgun (WGS) entry which is preliminary data.</text>
</comment>
<name>A0A0L6JIE3_9FIRM</name>
<dbReference type="InterPro" id="IPR015867">
    <property type="entry name" value="N-reg_PII/ATP_PRibTrfase_C"/>
</dbReference>
<feature type="binding site" evidence="5">
    <location>
        <position position="105"/>
    </location>
    <ligand>
        <name>a divalent metal cation</name>
        <dbReference type="ChEBI" id="CHEBI:60240"/>
        <label>1</label>
    </ligand>
</feature>
<evidence type="ECO:0000256" key="4">
    <source>
        <dbReference type="PIRNR" id="PIRNR037489"/>
    </source>
</evidence>
<evidence type="ECO:0000313" key="6">
    <source>
        <dbReference type="EMBL" id="KNY25468.1"/>
    </source>
</evidence>
<evidence type="ECO:0000256" key="3">
    <source>
        <dbReference type="ARBA" id="ARBA00022723"/>
    </source>
</evidence>
<evidence type="ECO:0000256" key="2">
    <source>
        <dbReference type="ARBA" id="ARBA00022112"/>
    </source>
</evidence>